<organism evidence="2">
    <name type="scientific">viral metagenome</name>
    <dbReference type="NCBI Taxonomy" id="1070528"/>
    <lineage>
        <taxon>unclassified sequences</taxon>
        <taxon>metagenomes</taxon>
        <taxon>organismal metagenomes</taxon>
    </lineage>
</organism>
<proteinExistence type="predicted"/>
<protein>
    <recommendedName>
        <fullName evidence="1">Protein kinase domain-containing protein</fullName>
    </recommendedName>
</protein>
<evidence type="ECO:0000259" key="1">
    <source>
        <dbReference type="PROSITE" id="PS50011"/>
    </source>
</evidence>
<reference evidence="2" key="1">
    <citation type="journal article" date="2020" name="Nature">
        <title>Giant virus diversity and host interactions through global metagenomics.</title>
        <authorList>
            <person name="Schulz F."/>
            <person name="Roux S."/>
            <person name="Paez-Espino D."/>
            <person name="Jungbluth S."/>
            <person name="Walsh D.A."/>
            <person name="Denef V.J."/>
            <person name="McMahon K.D."/>
            <person name="Konstantinidis K.T."/>
            <person name="Eloe-Fadrosh E.A."/>
            <person name="Kyrpides N.C."/>
            <person name="Woyke T."/>
        </authorList>
    </citation>
    <scope>NUCLEOTIDE SEQUENCE</scope>
    <source>
        <strain evidence="2">GVMAG-S-1101161-73</strain>
    </source>
</reference>
<dbReference type="GO" id="GO:0004672">
    <property type="term" value="F:protein kinase activity"/>
    <property type="evidence" value="ECO:0007669"/>
    <property type="project" value="InterPro"/>
</dbReference>
<dbReference type="SMART" id="SM00220">
    <property type="entry name" value="S_TKc"/>
    <property type="match status" value="1"/>
</dbReference>
<dbReference type="InterPro" id="IPR011009">
    <property type="entry name" value="Kinase-like_dom_sf"/>
</dbReference>
<dbReference type="AlphaFoldDB" id="A0A6C0AMX2"/>
<dbReference type="Gene3D" id="1.10.510.10">
    <property type="entry name" value="Transferase(Phosphotransferase) domain 1"/>
    <property type="match status" value="1"/>
</dbReference>
<feature type="domain" description="Protein kinase" evidence="1">
    <location>
        <begin position="1"/>
        <end position="339"/>
    </location>
</feature>
<evidence type="ECO:0000313" key="2">
    <source>
        <dbReference type="EMBL" id="QHS81108.1"/>
    </source>
</evidence>
<dbReference type="EMBL" id="MN740729">
    <property type="protein sequence ID" value="QHS81108.1"/>
    <property type="molecule type" value="Genomic_DNA"/>
</dbReference>
<dbReference type="PROSITE" id="PS50011">
    <property type="entry name" value="PROTEIN_KINASE_DOM"/>
    <property type="match status" value="1"/>
</dbReference>
<dbReference type="InterPro" id="IPR000719">
    <property type="entry name" value="Prot_kinase_dom"/>
</dbReference>
<dbReference type="SUPFAM" id="SSF56112">
    <property type="entry name" value="Protein kinase-like (PK-like)"/>
    <property type="match status" value="1"/>
</dbReference>
<accession>A0A6C0AMX2</accession>
<sequence>MWGGRILGKGTYGCIYQPILKCRKKKGKNIENSSDSKLVGKITSKRDSQNELAVAKILSKIKGSSNYTIISELDSCTPRAKSRQDDKDIERCDFLENNKLQDSVQLLMPWGGYPLSRINLDPHVFDFFRFSKEILACGAFLVTNNLCHFDIWGQNFLFDKHNKPKLIDFGFTFQPNKLIIDDLKERWRIYSFDHDTETPEVTLMLGTHDNVPLVNLINGLEREKPAVQRLVAFCEVNSADWSNDLLKWTKMSKSFQQHDWLHCWKVYWPGFDAWSIGAVLLQVLEIELSIPEFVNSASWISQGSKIKEVLKGLTRANPIDRLDAAEALSLLTNGYHPLISVGSVGSDWVEEKKRMRS</sequence>
<dbReference type="GO" id="GO:0005524">
    <property type="term" value="F:ATP binding"/>
    <property type="evidence" value="ECO:0007669"/>
    <property type="project" value="InterPro"/>
</dbReference>
<name>A0A6C0AMX2_9ZZZZ</name>